<protein>
    <submittedName>
        <fullName evidence="2">Uncharacterized protein</fullName>
    </submittedName>
</protein>
<evidence type="ECO:0000256" key="1">
    <source>
        <dbReference type="SAM" id="SignalP"/>
    </source>
</evidence>
<organism evidence="2 3">
    <name type="scientific">Folsomia candida</name>
    <name type="common">Springtail</name>
    <dbReference type="NCBI Taxonomy" id="158441"/>
    <lineage>
        <taxon>Eukaryota</taxon>
        <taxon>Metazoa</taxon>
        <taxon>Ecdysozoa</taxon>
        <taxon>Arthropoda</taxon>
        <taxon>Hexapoda</taxon>
        <taxon>Collembola</taxon>
        <taxon>Entomobryomorpha</taxon>
        <taxon>Isotomoidea</taxon>
        <taxon>Isotomidae</taxon>
        <taxon>Proisotominae</taxon>
        <taxon>Folsomia</taxon>
    </lineage>
</organism>
<feature type="chain" id="PRO_5012240214" evidence="1">
    <location>
        <begin position="26"/>
        <end position="163"/>
    </location>
</feature>
<evidence type="ECO:0000313" key="2">
    <source>
        <dbReference type="EMBL" id="OXA38287.1"/>
    </source>
</evidence>
<dbReference type="AlphaFoldDB" id="A0A226D0P3"/>
<evidence type="ECO:0000313" key="3">
    <source>
        <dbReference type="Proteomes" id="UP000198287"/>
    </source>
</evidence>
<keyword evidence="3" id="KW-1185">Reference proteome</keyword>
<dbReference type="Proteomes" id="UP000198287">
    <property type="component" value="Unassembled WGS sequence"/>
</dbReference>
<name>A0A226D0P3_FOLCA</name>
<gene>
    <name evidence="2" type="ORF">Fcan01_27059</name>
</gene>
<comment type="caution">
    <text evidence="2">The sequence shown here is derived from an EMBL/GenBank/DDBJ whole genome shotgun (WGS) entry which is preliminary data.</text>
</comment>
<reference evidence="2 3" key="1">
    <citation type="submission" date="2015-12" db="EMBL/GenBank/DDBJ databases">
        <title>The genome of Folsomia candida.</title>
        <authorList>
            <person name="Faddeeva A."/>
            <person name="Derks M.F."/>
            <person name="Anvar Y."/>
            <person name="Smit S."/>
            <person name="Van Straalen N."/>
            <person name="Roelofs D."/>
        </authorList>
    </citation>
    <scope>NUCLEOTIDE SEQUENCE [LARGE SCALE GENOMIC DNA]</scope>
    <source>
        <strain evidence="2 3">VU population</strain>
        <tissue evidence="2">Whole body</tissue>
    </source>
</reference>
<dbReference type="EMBL" id="LNIX01000047">
    <property type="protein sequence ID" value="OXA38287.1"/>
    <property type="molecule type" value="Genomic_DNA"/>
</dbReference>
<feature type="signal peptide" evidence="1">
    <location>
        <begin position="1"/>
        <end position="25"/>
    </location>
</feature>
<proteinExistence type="predicted"/>
<keyword evidence="1" id="KW-0732">Signal</keyword>
<dbReference type="Gene3D" id="2.60.40.770">
    <property type="match status" value="1"/>
</dbReference>
<sequence length="163" mass="18118">MGSPNKFTGLLRVFLMAALFSGEDATVIHPVNPIWPLGIVDPTPTRCQYSETATFAYIELTNCTQQPCLISTAATYQISPTFTPGYTANTMTYYLYLNYGTGSHNFGTMSFTEEYLAGNQYKIVREILIPSELRGRSGYFLLMLVDSTALIHISRCFNATVAH</sequence>
<accession>A0A226D0P3</accession>